<feature type="region of interest" description="Disordered" evidence="1">
    <location>
        <begin position="73"/>
        <end position="205"/>
    </location>
</feature>
<feature type="compositionally biased region" description="Basic residues" evidence="1">
    <location>
        <begin position="184"/>
        <end position="198"/>
    </location>
</feature>
<evidence type="ECO:0000313" key="2">
    <source>
        <dbReference type="Proteomes" id="UP000887565"/>
    </source>
</evidence>
<proteinExistence type="predicted"/>
<reference evidence="3" key="1">
    <citation type="submission" date="2022-11" db="UniProtKB">
        <authorList>
            <consortium name="WormBaseParasite"/>
        </authorList>
    </citation>
    <scope>IDENTIFICATION</scope>
</reference>
<keyword evidence="2" id="KW-1185">Reference proteome</keyword>
<evidence type="ECO:0000256" key="1">
    <source>
        <dbReference type="SAM" id="MobiDB-lite"/>
    </source>
</evidence>
<dbReference type="Proteomes" id="UP000887565">
    <property type="component" value="Unplaced"/>
</dbReference>
<feature type="compositionally biased region" description="Basic and acidic residues" evidence="1">
    <location>
        <begin position="132"/>
        <end position="149"/>
    </location>
</feature>
<dbReference type="AlphaFoldDB" id="A0A915IAF8"/>
<accession>A0A915IAF8</accession>
<dbReference type="WBParaSite" id="nRc.2.0.1.t11164-RA">
    <property type="protein sequence ID" value="nRc.2.0.1.t11164-RA"/>
    <property type="gene ID" value="nRc.2.0.1.g11164"/>
</dbReference>
<feature type="compositionally biased region" description="Basic and acidic residues" evidence="1">
    <location>
        <begin position="84"/>
        <end position="94"/>
    </location>
</feature>
<organism evidence="2 3">
    <name type="scientific">Romanomermis culicivorax</name>
    <name type="common">Nematode worm</name>
    <dbReference type="NCBI Taxonomy" id="13658"/>
    <lineage>
        <taxon>Eukaryota</taxon>
        <taxon>Metazoa</taxon>
        <taxon>Ecdysozoa</taxon>
        <taxon>Nematoda</taxon>
        <taxon>Enoplea</taxon>
        <taxon>Dorylaimia</taxon>
        <taxon>Mermithida</taxon>
        <taxon>Mermithoidea</taxon>
        <taxon>Mermithidae</taxon>
        <taxon>Romanomermis</taxon>
    </lineage>
</organism>
<feature type="compositionally biased region" description="Basic and acidic residues" evidence="1">
    <location>
        <begin position="285"/>
        <end position="294"/>
    </location>
</feature>
<protein>
    <submittedName>
        <fullName evidence="3">Uncharacterized protein</fullName>
    </submittedName>
</protein>
<name>A0A915IAF8_ROMCU</name>
<feature type="region of interest" description="Disordered" evidence="1">
    <location>
        <begin position="243"/>
        <end position="297"/>
    </location>
</feature>
<sequence length="323" mass="37019">MTSPMRRKRKNANLQFHYLDVKETDYRPFHIKFFIANTLVDTQLRFNDCANSIIFVVFEGIFAVTFKERTRSGLSRQSSIEEVSEPRTDDEITDRAPPTPSSDDEDDGDDNGRVTVGARRSLEPKTAGSRRGGGERGIRRDDDDNGDWRRRGKSKGKANVEKSRGGKHKGRWSHLLQDVQKLHGTNKHKGKKKGKRDKFKNEKSYLWQGKLVRRAGPDASDPAPAIHVPEHDEIQHLARSCKIDFQHTSKGPSADGAQSEHFQPCQERKRGGHKRGKWTQQEQPLRSERKKRSESYSSVRLLWPDPERILIKFDSSCTTPELH</sequence>
<evidence type="ECO:0000313" key="3">
    <source>
        <dbReference type="WBParaSite" id="nRc.2.0.1.t11164-RA"/>
    </source>
</evidence>